<dbReference type="RefSeq" id="XP_022650582.1">
    <property type="nucleotide sequence ID" value="XM_022794847.1"/>
</dbReference>
<name>A0A7M7JDW5_VARDE</name>
<dbReference type="KEGG" id="vde:111245889"/>
<reference evidence="2" key="1">
    <citation type="submission" date="2021-01" db="UniProtKB">
        <authorList>
            <consortium name="EnsemblMetazoa"/>
        </authorList>
    </citation>
    <scope>IDENTIFICATION</scope>
</reference>
<dbReference type="InParanoid" id="A0A7M7JDW5"/>
<proteinExistence type="predicted"/>
<dbReference type="AlphaFoldDB" id="A0A7M7JDW5"/>
<dbReference type="EnsemblMetazoa" id="XM_022794847">
    <property type="protein sequence ID" value="XP_022650582"/>
    <property type="gene ID" value="LOC111245889"/>
</dbReference>
<evidence type="ECO:0000313" key="3">
    <source>
        <dbReference type="Proteomes" id="UP000594260"/>
    </source>
</evidence>
<dbReference type="Proteomes" id="UP000594260">
    <property type="component" value="Unplaced"/>
</dbReference>
<evidence type="ECO:0000313" key="2">
    <source>
        <dbReference type="EnsemblMetazoa" id="XP_022650582"/>
    </source>
</evidence>
<feature type="region of interest" description="Disordered" evidence="1">
    <location>
        <begin position="1"/>
        <end position="37"/>
    </location>
</feature>
<organism evidence="2 3">
    <name type="scientific">Varroa destructor</name>
    <name type="common">Honeybee mite</name>
    <dbReference type="NCBI Taxonomy" id="109461"/>
    <lineage>
        <taxon>Eukaryota</taxon>
        <taxon>Metazoa</taxon>
        <taxon>Ecdysozoa</taxon>
        <taxon>Arthropoda</taxon>
        <taxon>Chelicerata</taxon>
        <taxon>Arachnida</taxon>
        <taxon>Acari</taxon>
        <taxon>Parasitiformes</taxon>
        <taxon>Mesostigmata</taxon>
        <taxon>Gamasina</taxon>
        <taxon>Dermanyssoidea</taxon>
        <taxon>Varroidae</taxon>
        <taxon>Varroa</taxon>
    </lineage>
</organism>
<keyword evidence="3" id="KW-1185">Reference proteome</keyword>
<sequence>MGKVAIQDNKGQSATLVRTHKSHRPTAKKVTRRQRKENIKGSVLRLPLYNLCVRGTTPWWTSTNDPVAPRKIKIMDNAAADRVEAPEIPLHDVSSAEEEERIPAKYWHYRQQQQTPFNVGGSVNTVNNFTPGLLMAIENGPAFSMIESPPPLASGKQICQYGFPNIVQVTPTTTRPSAVVTRNSAMPDSSLKGVEEFEKMCRAKWTNVRESSLLSDDKASTMLKVHQRPPTPFPLLTGTPSEIRAKKCPELQLPRCTINRLSFQERLNNLKEKAEPYNAPLEISSSDCDENIASVLTSPQKIEITAETSVDVDETDILAVVEALVITTCRLSHPCLQKVSLESVYNRVFKIENRIKKQIVVFL</sequence>
<accession>A0A7M7JDW5</accession>
<evidence type="ECO:0000256" key="1">
    <source>
        <dbReference type="SAM" id="MobiDB-lite"/>
    </source>
</evidence>
<dbReference type="GeneID" id="111245889"/>
<protein>
    <submittedName>
        <fullName evidence="2">Uncharacterized protein</fullName>
    </submittedName>
</protein>
<feature type="compositionally biased region" description="Basic residues" evidence="1">
    <location>
        <begin position="18"/>
        <end position="35"/>
    </location>
</feature>